<reference evidence="1 2" key="1">
    <citation type="submission" date="2018-06" db="EMBL/GenBank/DDBJ databases">
        <authorList>
            <consortium name="Pathogen Informatics"/>
            <person name="Doyle S."/>
        </authorList>
    </citation>
    <scope>NUCLEOTIDE SEQUENCE [LARGE SCALE GENOMIC DNA]</scope>
    <source>
        <strain evidence="1 2">NCTC11388</strain>
    </source>
</reference>
<sequence>MLYISDNNYTVIPSGIAEERVYMEWYEVRKTLLERETSSGRMIRIQRESGEYLNEGQVVHLDDNYAIRLYIKPCDCIILHAKDAQMAGQFCFDVGNRHLPVFCLNDASFAVAYDGRLYSALSAKYAGYIQLTSARLLPDQALHMFRKNKITV</sequence>
<dbReference type="RefSeq" id="WP_115170750.1">
    <property type="nucleotide sequence ID" value="NZ_UGYW01000002.1"/>
</dbReference>
<dbReference type="Gene3D" id="2.60.260.20">
    <property type="entry name" value="Urease metallochaperone UreE, N-terminal domain"/>
    <property type="match status" value="1"/>
</dbReference>
<dbReference type="SUPFAM" id="SSF69287">
    <property type="entry name" value="Urease metallochaperone UreE, N-terminal domain"/>
    <property type="match status" value="1"/>
</dbReference>
<dbReference type="AlphaFoldDB" id="A0A380CKD8"/>
<evidence type="ECO:0000313" key="1">
    <source>
        <dbReference type="EMBL" id="SUJ21163.1"/>
    </source>
</evidence>
<dbReference type="InterPro" id="IPR036118">
    <property type="entry name" value="UreE_N_sf"/>
</dbReference>
<gene>
    <name evidence="1" type="primary">ureE_2</name>
    <name evidence="1" type="ORF">NCTC11388_03119</name>
</gene>
<protein>
    <submittedName>
        <fullName evidence="1">Urease accessory protein UreE</fullName>
    </submittedName>
</protein>
<proteinExistence type="predicted"/>
<accession>A0A380CKD8</accession>
<dbReference type="SUPFAM" id="SSF69737">
    <property type="entry name" value="Urease metallochaperone UreE, C-terminal domain"/>
    <property type="match status" value="1"/>
</dbReference>
<dbReference type="EMBL" id="UGYW01000002">
    <property type="protein sequence ID" value="SUJ21163.1"/>
    <property type="molecule type" value="Genomic_DNA"/>
</dbReference>
<dbReference type="Proteomes" id="UP000254893">
    <property type="component" value="Unassembled WGS sequence"/>
</dbReference>
<evidence type="ECO:0000313" key="2">
    <source>
        <dbReference type="Proteomes" id="UP000254893"/>
    </source>
</evidence>
<dbReference type="Gene3D" id="3.30.70.790">
    <property type="entry name" value="UreE, C-terminal domain"/>
    <property type="match status" value="1"/>
</dbReference>
<name>A0A380CKD8_SPHSI</name>
<organism evidence="1 2">
    <name type="scientific">Sphingobacterium spiritivorum</name>
    <name type="common">Flavobacterium spiritivorum</name>
    <dbReference type="NCBI Taxonomy" id="258"/>
    <lineage>
        <taxon>Bacteria</taxon>
        <taxon>Pseudomonadati</taxon>
        <taxon>Bacteroidota</taxon>
        <taxon>Sphingobacteriia</taxon>
        <taxon>Sphingobacteriales</taxon>
        <taxon>Sphingobacteriaceae</taxon>
        <taxon>Sphingobacterium</taxon>
    </lineage>
</organism>